<dbReference type="EMBL" id="CCAE010000051">
    <property type="protein sequence ID" value="CDN89734.1"/>
    <property type="molecule type" value="Genomic_DNA"/>
</dbReference>
<accession>A0A1L1PLQ8</accession>
<dbReference type="PANTHER" id="PTHR43664:SF1">
    <property type="entry name" value="BETA-METHYLMALYL-COA DEHYDRATASE"/>
    <property type="match status" value="1"/>
</dbReference>
<feature type="domain" description="MaoC-like" evidence="1">
    <location>
        <begin position="32"/>
        <end position="142"/>
    </location>
</feature>
<proteinExistence type="predicted"/>
<evidence type="ECO:0000313" key="3">
    <source>
        <dbReference type="Proteomes" id="UP000028878"/>
    </source>
</evidence>
<dbReference type="InterPro" id="IPR052342">
    <property type="entry name" value="MCH/BMMD"/>
</dbReference>
<sequence>MTNFVEAPPPAELAALRYWWEDLKPGLRWRTTSRTITEADVVQFATYSGDLNRAHVDAEYAAQLPLYGQRLVHGMLVVSYMAGLSTRTMVNQMLEPSLLGLLEVRCQFPAPTFIGDTLAVDIEVMEQKETSKPERGVVTFKRTAVNQRGQAVVECLVTQLVMRRPAA</sequence>
<dbReference type="SUPFAM" id="SSF54637">
    <property type="entry name" value="Thioesterase/thiol ester dehydrase-isomerase"/>
    <property type="match status" value="1"/>
</dbReference>
<dbReference type="RefSeq" id="WP_009517877.1">
    <property type="nucleotide sequence ID" value="NZ_CCAE010000051.1"/>
</dbReference>
<name>A0A1L1PLQ8_HYDIT</name>
<dbReference type="Pfam" id="PF01575">
    <property type="entry name" value="MaoC_dehydratas"/>
    <property type="match status" value="1"/>
</dbReference>
<dbReference type="InterPro" id="IPR029069">
    <property type="entry name" value="HotDog_dom_sf"/>
</dbReference>
<gene>
    <name evidence="2" type="ORF">BN948_04174</name>
</gene>
<keyword evidence="3" id="KW-1185">Reference proteome</keyword>
<reference evidence="3" key="2">
    <citation type="submission" date="2014-11" db="EMBL/GenBank/DDBJ databases">
        <title>Draft genome sequence of Hydrogenophaga intermedia S1.</title>
        <authorList>
            <person name="Gan H.M."/>
            <person name="Chew T.H."/>
            <person name="Stolz A."/>
        </authorList>
    </citation>
    <scope>NUCLEOTIDE SEQUENCE [LARGE SCALE GENOMIC DNA]</scope>
    <source>
        <strain evidence="3">S1</strain>
    </source>
</reference>
<dbReference type="AlphaFoldDB" id="A0A1L1PLQ8"/>
<organism evidence="2 3">
    <name type="scientific">Hydrogenophaga intermedia</name>
    <dbReference type="NCBI Taxonomy" id="65786"/>
    <lineage>
        <taxon>Bacteria</taxon>
        <taxon>Pseudomonadati</taxon>
        <taxon>Pseudomonadota</taxon>
        <taxon>Betaproteobacteria</taxon>
        <taxon>Burkholderiales</taxon>
        <taxon>Comamonadaceae</taxon>
        <taxon>Hydrogenophaga</taxon>
    </lineage>
</organism>
<protein>
    <submittedName>
        <fullName evidence="2">Acyl dehydratase</fullName>
    </submittedName>
</protein>
<dbReference type="InterPro" id="IPR002539">
    <property type="entry name" value="MaoC-like_dom"/>
</dbReference>
<reference evidence="3" key="1">
    <citation type="submission" date="2014-02" db="EMBL/GenBank/DDBJ databases">
        <authorList>
            <person name="Gan H."/>
        </authorList>
    </citation>
    <scope>NUCLEOTIDE SEQUENCE [LARGE SCALE GENOMIC DNA]</scope>
    <source>
        <strain evidence="3">S1</strain>
    </source>
</reference>
<dbReference type="PANTHER" id="PTHR43664">
    <property type="entry name" value="MONOAMINE OXIDASE-RELATED"/>
    <property type="match status" value="1"/>
</dbReference>
<dbReference type="Gene3D" id="3.10.129.10">
    <property type="entry name" value="Hotdog Thioesterase"/>
    <property type="match status" value="1"/>
</dbReference>
<dbReference type="Proteomes" id="UP000028878">
    <property type="component" value="Unassembled WGS sequence"/>
</dbReference>
<evidence type="ECO:0000313" key="2">
    <source>
        <dbReference type="EMBL" id="CDN89734.1"/>
    </source>
</evidence>
<evidence type="ECO:0000259" key="1">
    <source>
        <dbReference type="Pfam" id="PF01575"/>
    </source>
</evidence>